<accession>A0A0B0NRY6</accession>
<proteinExistence type="predicted"/>
<evidence type="ECO:0000313" key="1">
    <source>
        <dbReference type="EMBL" id="KHG15417.1"/>
    </source>
</evidence>
<dbReference type="Proteomes" id="UP000032142">
    <property type="component" value="Unassembled WGS sequence"/>
</dbReference>
<organism evidence="1 2">
    <name type="scientific">Gossypium arboreum</name>
    <name type="common">Tree cotton</name>
    <name type="synonym">Gossypium nanking</name>
    <dbReference type="NCBI Taxonomy" id="29729"/>
    <lineage>
        <taxon>Eukaryota</taxon>
        <taxon>Viridiplantae</taxon>
        <taxon>Streptophyta</taxon>
        <taxon>Embryophyta</taxon>
        <taxon>Tracheophyta</taxon>
        <taxon>Spermatophyta</taxon>
        <taxon>Magnoliopsida</taxon>
        <taxon>eudicotyledons</taxon>
        <taxon>Gunneridae</taxon>
        <taxon>Pentapetalae</taxon>
        <taxon>rosids</taxon>
        <taxon>malvids</taxon>
        <taxon>Malvales</taxon>
        <taxon>Malvaceae</taxon>
        <taxon>Malvoideae</taxon>
        <taxon>Gossypium</taxon>
    </lineage>
</organism>
<reference evidence="2" key="1">
    <citation type="submission" date="2014-09" db="EMBL/GenBank/DDBJ databases">
        <authorList>
            <person name="Mudge J."/>
            <person name="Ramaraj T."/>
            <person name="Lindquist I.E."/>
            <person name="Bharti A.K."/>
            <person name="Sundararajan A."/>
            <person name="Cameron C.T."/>
            <person name="Woodward J.E."/>
            <person name="May G.D."/>
            <person name="Brubaker C."/>
            <person name="Broadhvest J."/>
            <person name="Wilkins T.A."/>
        </authorList>
    </citation>
    <scope>NUCLEOTIDE SEQUENCE</scope>
    <source>
        <strain evidence="2">cv. AKA8401</strain>
    </source>
</reference>
<protein>
    <submittedName>
        <fullName evidence="1">Archaemetzincin-2</fullName>
    </submittedName>
</protein>
<gene>
    <name evidence="1" type="ORF">F383_16874</name>
</gene>
<dbReference type="EMBL" id="KN403700">
    <property type="protein sequence ID" value="KHG15417.1"/>
    <property type="molecule type" value="Genomic_DNA"/>
</dbReference>
<name>A0A0B0NRY6_GOSAR</name>
<evidence type="ECO:0000313" key="2">
    <source>
        <dbReference type="Proteomes" id="UP000032142"/>
    </source>
</evidence>
<keyword evidence="2" id="KW-1185">Reference proteome</keyword>
<sequence length="68" mass="7883">MHPLISHHTFPLILSKFITRSFLVKFTSIILNQSIKNITHELTHIIGNKINIKLFLCLGFVVPKPRFD</sequence>
<dbReference type="AlphaFoldDB" id="A0A0B0NRY6"/>